<dbReference type="Proteomes" id="UP000185924">
    <property type="component" value="Unassembled WGS sequence"/>
</dbReference>
<keyword evidence="3" id="KW-1185">Reference proteome</keyword>
<dbReference type="GO" id="GO:0016758">
    <property type="term" value="F:hexosyltransferase activity"/>
    <property type="evidence" value="ECO:0007669"/>
    <property type="project" value="UniProtKB-ARBA"/>
</dbReference>
<feature type="domain" description="Glycosyltransferase 2-like" evidence="1">
    <location>
        <begin position="5"/>
        <end position="145"/>
    </location>
</feature>
<dbReference type="InterPro" id="IPR029044">
    <property type="entry name" value="Nucleotide-diphossugar_trans"/>
</dbReference>
<dbReference type="RefSeq" id="WP_076422218.1">
    <property type="nucleotide sequence ID" value="NZ_FTNM01000003.1"/>
</dbReference>
<dbReference type="CDD" id="cd00761">
    <property type="entry name" value="Glyco_tranf_GTA_type"/>
    <property type="match status" value="1"/>
</dbReference>
<keyword evidence="2" id="KW-0808">Transferase</keyword>
<reference evidence="3" key="1">
    <citation type="submission" date="2017-01" db="EMBL/GenBank/DDBJ databases">
        <authorList>
            <person name="Varghese N."/>
            <person name="Submissions S."/>
        </authorList>
    </citation>
    <scope>NUCLEOTIDE SEQUENCE [LARGE SCALE GENOMIC DNA]</scope>
    <source>
        <strain evidence="3">DM9</strain>
    </source>
</reference>
<evidence type="ECO:0000313" key="3">
    <source>
        <dbReference type="Proteomes" id="UP000185924"/>
    </source>
</evidence>
<evidence type="ECO:0000259" key="1">
    <source>
        <dbReference type="Pfam" id="PF00535"/>
    </source>
</evidence>
<proteinExistence type="predicted"/>
<name>A0A1N6Y779_9BACT</name>
<dbReference type="Gene3D" id="3.90.550.10">
    <property type="entry name" value="Spore Coat Polysaccharide Biosynthesis Protein SpsA, Chain A"/>
    <property type="match status" value="1"/>
</dbReference>
<accession>A0A1N6Y779</accession>
<dbReference type="SUPFAM" id="SSF53448">
    <property type="entry name" value="Nucleotide-diphospho-sugar transferases"/>
    <property type="match status" value="1"/>
</dbReference>
<dbReference type="Pfam" id="PF00535">
    <property type="entry name" value="Glycos_transf_2"/>
    <property type="match status" value="1"/>
</dbReference>
<gene>
    <name evidence="2" type="ORF">SAMN05421545_2310</name>
</gene>
<organism evidence="2 3">
    <name type="scientific">Pontibacter lucknowensis</name>
    <dbReference type="NCBI Taxonomy" id="1077936"/>
    <lineage>
        <taxon>Bacteria</taxon>
        <taxon>Pseudomonadati</taxon>
        <taxon>Bacteroidota</taxon>
        <taxon>Cytophagia</taxon>
        <taxon>Cytophagales</taxon>
        <taxon>Hymenobacteraceae</taxon>
        <taxon>Pontibacter</taxon>
    </lineage>
</organism>
<dbReference type="EMBL" id="FTNM01000003">
    <property type="protein sequence ID" value="SIR10417.1"/>
    <property type="molecule type" value="Genomic_DNA"/>
</dbReference>
<dbReference type="STRING" id="1077936.SAMN05421545_2310"/>
<evidence type="ECO:0000313" key="2">
    <source>
        <dbReference type="EMBL" id="SIR10417.1"/>
    </source>
</evidence>
<dbReference type="PANTHER" id="PTHR22916">
    <property type="entry name" value="GLYCOSYLTRANSFERASE"/>
    <property type="match status" value="1"/>
</dbReference>
<dbReference type="InterPro" id="IPR001173">
    <property type="entry name" value="Glyco_trans_2-like"/>
</dbReference>
<dbReference type="PANTHER" id="PTHR22916:SF3">
    <property type="entry name" value="UDP-GLCNAC:BETAGAL BETA-1,3-N-ACETYLGLUCOSAMINYLTRANSFERASE-LIKE PROTEIN 1"/>
    <property type="match status" value="1"/>
</dbReference>
<dbReference type="OrthoDB" id="597270at2"/>
<sequence>MSLVSIIIPVYNRIDLLEETLTSIESQTYLQWECILVDDHSTDGSFEFLENYTQNDKRYKLYKRPKDLVKGAPSCRNFGFSKSSGQYIQWFDSDDIMHPEMLEKKVSALTKYNYDFVICLLNEFEGNEYREVRYKTHSNTPALSYIKAGIYFFTPGPLFNRIFLESKLNQLFNLKLKKHQEWEFYFRVLVNSTNYATINDVLIHRRIHENSLAKTIKVEKKADYYLHSRICAIKYLISKKIKISNSYAYLIRDAKSNIIKSFKSSNFNALNLSLIYLSLINFNYITSRKKII</sequence>
<protein>
    <submittedName>
        <fullName evidence="2">Glycosyltransferase involved in cell wall bisynthesis</fullName>
    </submittedName>
</protein>
<dbReference type="AlphaFoldDB" id="A0A1N6Y779"/>